<evidence type="ECO:0000259" key="2">
    <source>
        <dbReference type="Pfam" id="PF13837"/>
    </source>
</evidence>
<dbReference type="Proteomes" id="UP000829196">
    <property type="component" value="Unassembled WGS sequence"/>
</dbReference>
<dbReference type="PANTHER" id="PTHR31307:SF4">
    <property type="entry name" value="TRIHELIX TRANSCRIPTION FACTOR ASIL2"/>
    <property type="match status" value="1"/>
</dbReference>
<dbReference type="AlphaFoldDB" id="A0A8T3AU88"/>
<dbReference type="Pfam" id="PF13837">
    <property type="entry name" value="Myb_DNA-bind_4"/>
    <property type="match status" value="1"/>
</dbReference>
<dbReference type="InterPro" id="IPR044823">
    <property type="entry name" value="ASIL1/2-like"/>
</dbReference>
<dbReference type="SMR" id="A0A8T3AU88"/>
<dbReference type="InterPro" id="IPR044822">
    <property type="entry name" value="Myb_DNA-bind_4"/>
</dbReference>
<dbReference type="PANTHER" id="PTHR31307">
    <property type="entry name" value="TRIHELIX TRANSCRIPTION FACTOR ASIL2"/>
    <property type="match status" value="1"/>
</dbReference>
<dbReference type="EMBL" id="JAGYWB010000014">
    <property type="protein sequence ID" value="KAI0499282.1"/>
    <property type="molecule type" value="Genomic_DNA"/>
</dbReference>
<evidence type="ECO:0000313" key="3">
    <source>
        <dbReference type="EMBL" id="KAI0499282.1"/>
    </source>
</evidence>
<evidence type="ECO:0000256" key="1">
    <source>
        <dbReference type="SAM" id="MobiDB-lite"/>
    </source>
</evidence>
<dbReference type="OrthoDB" id="2019351at2759"/>
<sequence length="115" mass="12609">MTLRPLLTIPPPPHHRHQSPSSTHPFLFSDSVTIATPAPRHQTLTLALPIQPRPGSSGGGREDCWGEGATSALIDAWGEHFLELSGGNLKKKLWQEVAEVVSCHDDYTKPLRTEV</sequence>
<protein>
    <recommendedName>
        <fullName evidence="2">Myb/SANT-like DNA-binding domain-containing protein</fullName>
    </recommendedName>
</protein>
<feature type="region of interest" description="Disordered" evidence="1">
    <location>
        <begin position="1"/>
        <end position="23"/>
    </location>
</feature>
<feature type="domain" description="Myb/SANT-like DNA-binding" evidence="2">
    <location>
        <begin position="63"/>
        <end position="104"/>
    </location>
</feature>
<organism evidence="3 4">
    <name type="scientific">Dendrobium nobile</name>
    <name type="common">Orchid</name>
    <dbReference type="NCBI Taxonomy" id="94219"/>
    <lineage>
        <taxon>Eukaryota</taxon>
        <taxon>Viridiplantae</taxon>
        <taxon>Streptophyta</taxon>
        <taxon>Embryophyta</taxon>
        <taxon>Tracheophyta</taxon>
        <taxon>Spermatophyta</taxon>
        <taxon>Magnoliopsida</taxon>
        <taxon>Liliopsida</taxon>
        <taxon>Asparagales</taxon>
        <taxon>Orchidaceae</taxon>
        <taxon>Epidendroideae</taxon>
        <taxon>Malaxideae</taxon>
        <taxon>Dendrobiinae</taxon>
        <taxon>Dendrobium</taxon>
    </lineage>
</organism>
<reference evidence="3" key="1">
    <citation type="journal article" date="2022" name="Front. Genet.">
        <title>Chromosome-Scale Assembly of the Dendrobium nobile Genome Provides Insights Into the Molecular Mechanism of the Biosynthesis of the Medicinal Active Ingredient of Dendrobium.</title>
        <authorList>
            <person name="Xu Q."/>
            <person name="Niu S.-C."/>
            <person name="Li K.-L."/>
            <person name="Zheng P.-J."/>
            <person name="Zhang X.-J."/>
            <person name="Jia Y."/>
            <person name="Liu Y."/>
            <person name="Niu Y.-X."/>
            <person name="Yu L.-H."/>
            <person name="Chen D.-F."/>
            <person name="Zhang G.-Q."/>
        </authorList>
    </citation>
    <scope>NUCLEOTIDE SEQUENCE</scope>
    <source>
        <tissue evidence="3">Leaf</tissue>
    </source>
</reference>
<gene>
    <name evidence="3" type="ORF">KFK09_020185</name>
</gene>
<accession>A0A8T3AU88</accession>
<comment type="caution">
    <text evidence="3">The sequence shown here is derived from an EMBL/GenBank/DDBJ whole genome shotgun (WGS) entry which is preliminary data.</text>
</comment>
<proteinExistence type="predicted"/>
<evidence type="ECO:0000313" key="4">
    <source>
        <dbReference type="Proteomes" id="UP000829196"/>
    </source>
</evidence>
<dbReference type="GO" id="GO:0005634">
    <property type="term" value="C:nucleus"/>
    <property type="evidence" value="ECO:0007669"/>
    <property type="project" value="TreeGrafter"/>
</dbReference>
<dbReference type="GO" id="GO:0000976">
    <property type="term" value="F:transcription cis-regulatory region binding"/>
    <property type="evidence" value="ECO:0007669"/>
    <property type="project" value="TreeGrafter"/>
</dbReference>
<keyword evidence="4" id="KW-1185">Reference proteome</keyword>
<name>A0A8T3AU88_DENNO</name>